<dbReference type="GeneID" id="300116081"/>
<dbReference type="InterPro" id="IPR013094">
    <property type="entry name" value="AB_hydrolase_3"/>
</dbReference>
<comment type="similarity">
    <text evidence="1">Belongs to the 'GDXG' lipolytic enzyme family.</text>
</comment>
<keyword evidence="2 5" id="KW-0378">Hydrolase</keyword>
<dbReference type="GO" id="GO:0016787">
    <property type="term" value="F:hydrolase activity"/>
    <property type="evidence" value="ECO:0007669"/>
    <property type="project" value="UniProtKB-KW"/>
</dbReference>
<evidence type="ECO:0000256" key="2">
    <source>
        <dbReference type="ARBA" id="ARBA00022801"/>
    </source>
</evidence>
<evidence type="ECO:0000313" key="5">
    <source>
        <dbReference type="EMBL" id="AXQ56320.1"/>
    </source>
</evidence>
<evidence type="ECO:0000313" key="6">
    <source>
        <dbReference type="Proteomes" id="UP000259636"/>
    </source>
</evidence>
<dbReference type="InterPro" id="IPR050300">
    <property type="entry name" value="GDXG_lipolytic_enzyme"/>
</dbReference>
<dbReference type="InterPro" id="IPR033140">
    <property type="entry name" value="Lipase_GDXG_put_SER_AS"/>
</dbReference>
<dbReference type="KEGG" id="sky:D0C37_18145"/>
<dbReference type="AlphaFoldDB" id="A0A385DE94"/>
<feature type="active site" evidence="3">
    <location>
        <position position="143"/>
    </location>
</feature>
<dbReference type="PANTHER" id="PTHR48081">
    <property type="entry name" value="AB HYDROLASE SUPERFAMILY PROTEIN C4A8.06C"/>
    <property type="match status" value="1"/>
</dbReference>
<dbReference type="EMBL" id="CP031742">
    <property type="protein sequence ID" value="AXQ56320.1"/>
    <property type="molecule type" value="Genomic_DNA"/>
</dbReference>
<evidence type="ECO:0000256" key="1">
    <source>
        <dbReference type="ARBA" id="ARBA00010515"/>
    </source>
</evidence>
<dbReference type="InterPro" id="IPR029058">
    <property type="entry name" value="AB_hydrolase_fold"/>
</dbReference>
<dbReference type="Pfam" id="PF07859">
    <property type="entry name" value="Abhydrolase_3"/>
    <property type="match status" value="1"/>
</dbReference>
<feature type="domain" description="Alpha/beta hydrolase fold-3" evidence="4">
    <location>
        <begin position="72"/>
        <end position="270"/>
    </location>
</feature>
<accession>A0A385DE94</accession>
<dbReference type="SUPFAM" id="SSF53474">
    <property type="entry name" value="alpha/beta-Hydrolases"/>
    <property type="match status" value="1"/>
</dbReference>
<organism evidence="5 6">
    <name type="scientific">Streptomyces koyangensis</name>
    <dbReference type="NCBI Taxonomy" id="188770"/>
    <lineage>
        <taxon>Bacteria</taxon>
        <taxon>Bacillati</taxon>
        <taxon>Actinomycetota</taxon>
        <taxon>Actinomycetes</taxon>
        <taxon>Kitasatosporales</taxon>
        <taxon>Streptomycetaceae</taxon>
        <taxon>Streptomyces</taxon>
        <taxon>Streptomyces aurantiacus group</taxon>
    </lineage>
</organism>
<gene>
    <name evidence="5" type="ORF">D0C37_18145</name>
</gene>
<dbReference type="Gene3D" id="3.40.50.1820">
    <property type="entry name" value="alpha/beta hydrolase"/>
    <property type="match status" value="1"/>
</dbReference>
<sequence length="295" mass="32240">MSLVMRVVVQALRLRPKHLASADAIAAEVARDRPDAEVPRALRRAYDVRRSSVEGMPVVTLTPKGVHPVGELLYTHGGAYVRPLITRHWHIIASLGLTTPLRVTVPLYALAPEHTGDETYPKLHMLYDSLAESGLPVIVAGDSAGGALAMALTIRARDEHCPLPDAVLLFSPCADATLTNPEIPVIEPRDPMLGSEGARWAMRRWAKDRPLQHPWLSPVNDSLRELPRICAFHGERDLLCPDARRMIAKAKAAGTDAEIHLFPDAFHVFVGLPQLPESRAALAHARGIIETVTAT</sequence>
<dbReference type="Proteomes" id="UP000259636">
    <property type="component" value="Chromosome"/>
</dbReference>
<reference evidence="5 6" key="1">
    <citation type="submission" date="2018-08" db="EMBL/GenBank/DDBJ databases">
        <authorList>
            <person name="Ferrada E.E."/>
            <person name="Latorre B.A."/>
        </authorList>
    </citation>
    <scope>NUCLEOTIDE SEQUENCE [LARGE SCALE GENOMIC DNA]</scope>
    <source>
        <strain evidence="5 6">VK-A60T</strain>
    </source>
</reference>
<evidence type="ECO:0000259" key="4">
    <source>
        <dbReference type="Pfam" id="PF07859"/>
    </source>
</evidence>
<name>A0A385DE94_9ACTN</name>
<dbReference type="PANTHER" id="PTHR48081:SF8">
    <property type="entry name" value="ALPHA_BETA HYDROLASE FOLD-3 DOMAIN-CONTAINING PROTEIN-RELATED"/>
    <property type="match status" value="1"/>
</dbReference>
<evidence type="ECO:0000256" key="3">
    <source>
        <dbReference type="PROSITE-ProRule" id="PRU10038"/>
    </source>
</evidence>
<proteinExistence type="inferred from homology"/>
<dbReference type="RefSeq" id="WP_117349797.1">
    <property type="nucleotide sequence ID" value="NZ_CP031742.1"/>
</dbReference>
<protein>
    <submittedName>
        <fullName evidence="5">Steryl acetyl hydrolase</fullName>
    </submittedName>
</protein>
<dbReference type="PROSITE" id="PS01174">
    <property type="entry name" value="LIPASE_GDXG_SER"/>
    <property type="match status" value="1"/>
</dbReference>